<feature type="compositionally biased region" description="Polar residues" evidence="4">
    <location>
        <begin position="286"/>
        <end position="295"/>
    </location>
</feature>
<evidence type="ECO:0000256" key="2">
    <source>
        <dbReference type="ARBA" id="ARBA00022795"/>
    </source>
</evidence>
<evidence type="ECO:0000256" key="3">
    <source>
        <dbReference type="RuleBase" id="RU362076"/>
    </source>
</evidence>
<evidence type="ECO:0000256" key="4">
    <source>
        <dbReference type="SAM" id="MobiDB-lite"/>
    </source>
</evidence>
<feature type="region of interest" description="Disordered" evidence="4">
    <location>
        <begin position="192"/>
        <end position="295"/>
    </location>
</feature>
<dbReference type="Proteomes" id="UP000094067">
    <property type="component" value="Unassembled WGS sequence"/>
</dbReference>
<dbReference type="Pfam" id="PF03963">
    <property type="entry name" value="FlgD"/>
    <property type="match status" value="1"/>
</dbReference>
<dbReference type="AlphaFoldDB" id="A0A1E3A777"/>
<organism evidence="5 6">
    <name type="scientific">Eisenbergiella tayi</name>
    <dbReference type="NCBI Taxonomy" id="1432052"/>
    <lineage>
        <taxon>Bacteria</taxon>
        <taxon>Bacillati</taxon>
        <taxon>Bacillota</taxon>
        <taxon>Clostridia</taxon>
        <taxon>Lachnospirales</taxon>
        <taxon>Lachnospiraceae</taxon>
        <taxon>Eisenbergiella</taxon>
    </lineage>
</organism>
<feature type="compositionally biased region" description="Gly residues" evidence="4">
    <location>
        <begin position="219"/>
        <end position="254"/>
    </location>
</feature>
<feature type="compositionally biased region" description="Low complexity" evidence="4">
    <location>
        <begin position="192"/>
        <end position="201"/>
    </location>
</feature>
<dbReference type="InterPro" id="IPR005648">
    <property type="entry name" value="FlgD"/>
</dbReference>
<protein>
    <recommendedName>
        <fullName evidence="3">Basal-body rod modification protein FlgD</fullName>
    </recommendedName>
</protein>
<reference evidence="5 6" key="1">
    <citation type="submission" date="2016-07" db="EMBL/GenBank/DDBJ databases">
        <title>Characterization of isolates of Eisenbergiella tayi derived from blood cultures, using whole genome sequencing.</title>
        <authorList>
            <person name="Burdz T."/>
            <person name="Wiebe D."/>
            <person name="Huynh C."/>
            <person name="Bernard K."/>
        </authorList>
    </citation>
    <scope>NUCLEOTIDE SEQUENCE [LARGE SCALE GENOMIC DNA]</scope>
    <source>
        <strain evidence="5 6">NML 110608</strain>
    </source>
</reference>
<sequence>MAVDGLNSSYDTYASAYARSTENTAGESSGTGNVIDAVFEKESDRQVSIDDFLVLMVEQLKNQDFMNPVDDTQYVTQLAQFTTMQQMQELAYNAKSTYATSLVGKDVTAAKITVNGDLATTEGPVEKVSLLDGEYVIYVGGKGFTLDEIMEVKPSSQSDGALKKISSQLEDMNKMLDGKLTEGFESIRNAADSGAAGSADGNKVTGGTQGSGSADGNEGTDGSGNADGTGGVEGSGNAGGTGGAEGGGSAGETGGAENSGSTDGTGGVENNGNANETDGADGTGDGSNADSPEGA</sequence>
<evidence type="ECO:0000256" key="1">
    <source>
        <dbReference type="ARBA" id="ARBA00010577"/>
    </source>
</evidence>
<dbReference type="PATRIC" id="fig|1432052.4.peg.6034"/>
<comment type="function">
    <text evidence="3">Required for flagellar hook formation. May act as a scaffolding protein.</text>
</comment>
<proteinExistence type="inferred from homology"/>
<comment type="caution">
    <text evidence="5">The sequence shown here is derived from an EMBL/GenBank/DDBJ whole genome shotgun (WGS) entry which is preliminary data.</text>
</comment>
<dbReference type="GO" id="GO:0044781">
    <property type="term" value="P:bacterial-type flagellum organization"/>
    <property type="evidence" value="ECO:0007669"/>
    <property type="project" value="UniProtKB-UniRule"/>
</dbReference>
<keyword evidence="2 3" id="KW-1005">Bacterial flagellum biogenesis</keyword>
<accession>A0A1E3A777</accession>
<dbReference type="RefSeq" id="WP_081331409.1">
    <property type="nucleotide sequence ID" value="NZ_MCGH01000003.1"/>
</dbReference>
<gene>
    <name evidence="5" type="primary">flgD</name>
    <name evidence="5" type="ORF">BEI61_05424</name>
</gene>
<dbReference type="EMBL" id="MCGH01000003">
    <property type="protein sequence ID" value="ODM04615.1"/>
    <property type="molecule type" value="Genomic_DNA"/>
</dbReference>
<evidence type="ECO:0000313" key="5">
    <source>
        <dbReference type="EMBL" id="ODM04615.1"/>
    </source>
</evidence>
<evidence type="ECO:0000313" key="6">
    <source>
        <dbReference type="Proteomes" id="UP000094067"/>
    </source>
</evidence>
<comment type="similarity">
    <text evidence="1 3">Belongs to the FlgD family.</text>
</comment>
<name>A0A1E3A777_9FIRM</name>